<feature type="region of interest" description="Disordered" evidence="1">
    <location>
        <begin position="1"/>
        <end position="132"/>
    </location>
</feature>
<organism evidence="2 3">
    <name type="scientific">Ophiocordyceps australis</name>
    <dbReference type="NCBI Taxonomy" id="1399860"/>
    <lineage>
        <taxon>Eukaryota</taxon>
        <taxon>Fungi</taxon>
        <taxon>Dikarya</taxon>
        <taxon>Ascomycota</taxon>
        <taxon>Pezizomycotina</taxon>
        <taxon>Sordariomycetes</taxon>
        <taxon>Hypocreomycetidae</taxon>
        <taxon>Hypocreales</taxon>
        <taxon>Ophiocordycipitaceae</taxon>
        <taxon>Ophiocordyceps</taxon>
    </lineage>
</organism>
<sequence length="201" mass="21751">MGSQDKKHGVIKRLIQRLLPAPPRTDSPKPKPKSESATAAKLEKSHHLAATSATPHKPPKSILKPDKKASKHATKSRQAGAPKPATGGKGKSSKPPPKTKPPPKRSLFKTGKATKTRKSSLGQTSQSKRVRQQQCAALQKSLRARFKDLSAADAVIVASPMRRTLETATLGLDWLLAQGADMEACAEWQGVFVCAFFFFQI</sequence>
<feature type="compositionally biased region" description="Basic residues" evidence="1">
    <location>
        <begin position="101"/>
        <end position="118"/>
    </location>
</feature>
<feature type="compositionally biased region" description="Polar residues" evidence="1">
    <location>
        <begin position="119"/>
        <end position="132"/>
    </location>
</feature>
<dbReference type="AlphaFoldDB" id="A0A2C5XBW5"/>
<proteinExistence type="predicted"/>
<protein>
    <submittedName>
        <fullName evidence="2">Uncharacterized protein</fullName>
    </submittedName>
</protein>
<comment type="caution">
    <text evidence="2">The sequence shown here is derived from an EMBL/GenBank/DDBJ whole genome shotgun (WGS) entry which is preliminary data.</text>
</comment>
<evidence type="ECO:0000313" key="3">
    <source>
        <dbReference type="Proteomes" id="UP000224854"/>
    </source>
</evidence>
<dbReference type="EMBL" id="NJEU01001470">
    <property type="protein sequence ID" value="PHH66589.1"/>
    <property type="molecule type" value="Genomic_DNA"/>
</dbReference>
<reference evidence="2 3" key="1">
    <citation type="submission" date="2017-06" db="EMBL/GenBank/DDBJ databases">
        <title>Ant-infecting Ophiocordyceps genomes reveal a high diversity of potential behavioral manipulation genes and a possible major role for enterotoxins.</title>
        <authorList>
            <person name="De Bekker C."/>
            <person name="Evans H.C."/>
            <person name="Brachmann A."/>
            <person name="Hughes D.P."/>
        </authorList>
    </citation>
    <scope>NUCLEOTIDE SEQUENCE [LARGE SCALE GENOMIC DNA]</scope>
    <source>
        <strain evidence="2 3">1348a</strain>
    </source>
</reference>
<name>A0A2C5XBW5_9HYPO</name>
<keyword evidence="3" id="KW-1185">Reference proteome</keyword>
<dbReference type="Proteomes" id="UP000224854">
    <property type="component" value="Unassembled WGS sequence"/>
</dbReference>
<evidence type="ECO:0000256" key="1">
    <source>
        <dbReference type="SAM" id="MobiDB-lite"/>
    </source>
</evidence>
<evidence type="ECO:0000313" key="2">
    <source>
        <dbReference type="EMBL" id="PHH66589.1"/>
    </source>
</evidence>
<dbReference type="OrthoDB" id="496981at2759"/>
<accession>A0A2C5XBW5</accession>
<gene>
    <name evidence="2" type="ORF">CDD82_1542</name>
</gene>